<dbReference type="Gene3D" id="1.20.1440.60">
    <property type="entry name" value="23S rRNA-intervening sequence"/>
    <property type="match status" value="1"/>
</dbReference>
<dbReference type="EMBL" id="SRHE01000220">
    <property type="protein sequence ID" value="TWW09632.1"/>
    <property type="molecule type" value="Genomic_DNA"/>
</dbReference>
<dbReference type="InterPro" id="IPR036583">
    <property type="entry name" value="23S_rRNA_IVS_sf"/>
</dbReference>
<keyword evidence="2" id="KW-1185">Reference proteome</keyword>
<organism evidence="1 2">
    <name type="scientific">Planctomyces bekefii</name>
    <dbReference type="NCBI Taxonomy" id="1653850"/>
    <lineage>
        <taxon>Bacteria</taxon>
        <taxon>Pseudomonadati</taxon>
        <taxon>Planctomycetota</taxon>
        <taxon>Planctomycetia</taxon>
        <taxon>Planctomycetales</taxon>
        <taxon>Planctomycetaceae</taxon>
        <taxon>Planctomyces</taxon>
    </lineage>
</organism>
<reference evidence="1 2" key="1">
    <citation type="submission" date="2019-08" db="EMBL/GenBank/DDBJ databases">
        <title>100 year-old enigma solved: identification of Planctomyces bekefii, the type genus and species of the phylum Planctomycetes.</title>
        <authorList>
            <person name="Svetlana D.N."/>
            <person name="Overmann J."/>
        </authorList>
    </citation>
    <scope>NUCLEOTIDE SEQUENCE [LARGE SCALE GENOMIC DNA]</scope>
    <source>
        <strain evidence="1">Phe10_nw2017</strain>
    </source>
</reference>
<dbReference type="AlphaFoldDB" id="A0A5C6M6K6"/>
<evidence type="ECO:0008006" key="3">
    <source>
        <dbReference type="Google" id="ProtNLM"/>
    </source>
</evidence>
<comment type="caution">
    <text evidence="1">The sequence shown here is derived from an EMBL/GenBank/DDBJ whole genome shotgun (WGS) entry which is preliminary data.</text>
</comment>
<gene>
    <name evidence="1" type="ORF">E3A20_12410</name>
</gene>
<dbReference type="InterPro" id="IPR055360">
    <property type="entry name" value="bAvd"/>
</dbReference>
<evidence type="ECO:0000313" key="1">
    <source>
        <dbReference type="EMBL" id="TWW09632.1"/>
    </source>
</evidence>
<reference evidence="1 2" key="2">
    <citation type="submission" date="2019-08" db="EMBL/GenBank/DDBJ databases">
        <authorList>
            <person name="Henke P."/>
        </authorList>
    </citation>
    <scope>NUCLEOTIDE SEQUENCE [LARGE SCALE GENOMIC DNA]</scope>
    <source>
        <strain evidence="1">Phe10_nw2017</strain>
    </source>
</reference>
<sequence>MSLTFCPLVLCPLCDSLLRFCVFCFCVLRLGVCNFTEWIVIFEEVERQMETPLFVKTHDWNLWLLQRTQRFPKHLRHSYTQRLESLAFDFEDLLLQANSVRGLRRRELLEAADSVLLRLRAFLRYAFDLQLLAANQLRYAGEQLDQLGRLLGAWLKGTDR</sequence>
<protein>
    <recommendedName>
        <fullName evidence="3">Four helix bundle protein</fullName>
    </recommendedName>
</protein>
<evidence type="ECO:0000313" key="2">
    <source>
        <dbReference type="Proteomes" id="UP000321083"/>
    </source>
</evidence>
<proteinExistence type="predicted"/>
<name>A0A5C6M6K6_9PLAN</name>
<dbReference type="Proteomes" id="UP000321083">
    <property type="component" value="Unassembled WGS sequence"/>
</dbReference>
<accession>A0A5C6M6K6</accession>
<dbReference type="CDD" id="cd16376">
    <property type="entry name" value="Avd_like"/>
    <property type="match status" value="1"/>
</dbReference>